<dbReference type="GO" id="GO:0046872">
    <property type="term" value="F:metal ion binding"/>
    <property type="evidence" value="ECO:0007669"/>
    <property type="project" value="UniProtKB-KW"/>
</dbReference>
<dbReference type="GO" id="GO:0016829">
    <property type="term" value="F:lyase activity"/>
    <property type="evidence" value="ECO:0007669"/>
    <property type="project" value="UniProtKB-KW"/>
</dbReference>
<dbReference type="Gene3D" id="3.20.20.70">
    <property type="entry name" value="Aldolase class I"/>
    <property type="match status" value="1"/>
</dbReference>
<dbReference type="OrthoDB" id="9782387at2"/>
<evidence type="ECO:0000256" key="7">
    <source>
        <dbReference type="ARBA" id="ARBA00023004"/>
    </source>
</evidence>
<dbReference type="InterPro" id="IPR040074">
    <property type="entry name" value="BssD/PflA/YjjW"/>
</dbReference>
<name>A0A1W1VM58_PEPAS</name>
<keyword evidence="12" id="KW-0456">Lyase</keyword>
<evidence type="ECO:0000259" key="10">
    <source>
        <dbReference type="PROSITE" id="PS51379"/>
    </source>
</evidence>
<keyword evidence="13" id="KW-1185">Reference proteome</keyword>
<dbReference type="InterPro" id="IPR058240">
    <property type="entry name" value="rSAM_sf"/>
</dbReference>
<dbReference type="NCBIfam" id="TIGR04041">
    <property type="entry name" value="activase_YjjW"/>
    <property type="match status" value="1"/>
</dbReference>
<evidence type="ECO:0000256" key="2">
    <source>
        <dbReference type="ARBA" id="ARBA00009777"/>
    </source>
</evidence>
<gene>
    <name evidence="12" type="ORF">SAMN00017477_2226</name>
</gene>
<evidence type="ECO:0000259" key="11">
    <source>
        <dbReference type="PROSITE" id="PS51918"/>
    </source>
</evidence>
<keyword evidence="5" id="KW-0479">Metal-binding</keyword>
<dbReference type="SFLD" id="SFLDG01118">
    <property type="entry name" value="activating_enzymes__group_2"/>
    <property type="match status" value="1"/>
</dbReference>
<dbReference type="PIRSF" id="PIRSF000371">
    <property type="entry name" value="PFL_act_enz"/>
    <property type="match status" value="1"/>
</dbReference>
<dbReference type="SFLD" id="SFLDS00029">
    <property type="entry name" value="Radical_SAM"/>
    <property type="match status" value="1"/>
</dbReference>
<dbReference type="PROSITE" id="PS51918">
    <property type="entry name" value="RADICAL_SAM"/>
    <property type="match status" value="1"/>
</dbReference>
<dbReference type="Proteomes" id="UP000192368">
    <property type="component" value="Unassembled WGS sequence"/>
</dbReference>
<dbReference type="InterPro" id="IPR012839">
    <property type="entry name" value="Organic_radical_activase"/>
</dbReference>
<keyword evidence="4" id="KW-0949">S-adenosyl-L-methionine</keyword>
<protein>
    <submittedName>
        <fullName evidence="12">Pyruvate formate lyase activating enzyme</fullName>
    </submittedName>
</protein>
<dbReference type="PANTHER" id="PTHR30352:SF13">
    <property type="entry name" value="GLYCYL-RADICAL ENZYME ACTIVATING ENZYME YJJW-RELATED"/>
    <property type="match status" value="1"/>
</dbReference>
<keyword evidence="7" id="KW-0408">Iron</keyword>
<feature type="domain" description="Radical SAM core" evidence="11">
    <location>
        <begin position="15"/>
        <end position="276"/>
    </location>
</feature>
<feature type="domain" description="4Fe-4S ferredoxin-type" evidence="10">
    <location>
        <begin position="65"/>
        <end position="94"/>
    </location>
</feature>
<dbReference type="InterPro" id="IPR017896">
    <property type="entry name" value="4Fe4S_Fe-S-bd"/>
</dbReference>
<evidence type="ECO:0000256" key="9">
    <source>
        <dbReference type="ARBA" id="ARBA00047365"/>
    </source>
</evidence>
<evidence type="ECO:0000256" key="8">
    <source>
        <dbReference type="ARBA" id="ARBA00023014"/>
    </source>
</evidence>
<dbReference type="InterPro" id="IPR034457">
    <property type="entry name" value="Organic_radical-activating"/>
</dbReference>
<keyword evidence="12" id="KW-0670">Pyruvate</keyword>
<dbReference type="InterPro" id="IPR013785">
    <property type="entry name" value="Aldolase_TIM"/>
</dbReference>
<evidence type="ECO:0000256" key="4">
    <source>
        <dbReference type="ARBA" id="ARBA00022691"/>
    </source>
</evidence>
<dbReference type="AlphaFoldDB" id="A0A1W1VM58"/>
<dbReference type="EMBL" id="FWWR01000017">
    <property type="protein sequence ID" value="SMB94408.1"/>
    <property type="molecule type" value="Genomic_DNA"/>
</dbReference>
<proteinExistence type="inferred from homology"/>
<evidence type="ECO:0000313" key="12">
    <source>
        <dbReference type="EMBL" id="SMB94408.1"/>
    </source>
</evidence>
<dbReference type="RefSeq" id="WP_084231700.1">
    <property type="nucleotide sequence ID" value="NZ_FWWR01000017.1"/>
</dbReference>
<dbReference type="InterPro" id="IPR007197">
    <property type="entry name" value="rSAM"/>
</dbReference>
<comment type="cofactor">
    <cofactor evidence="1">
        <name>[4Fe-4S] cluster</name>
        <dbReference type="ChEBI" id="CHEBI:49883"/>
    </cofactor>
</comment>
<dbReference type="Pfam" id="PF04055">
    <property type="entry name" value="Radical_SAM"/>
    <property type="match status" value="1"/>
</dbReference>
<accession>A0A1W1VM58</accession>
<feature type="domain" description="4Fe-4S ferredoxin-type" evidence="10">
    <location>
        <begin position="38"/>
        <end position="64"/>
    </location>
</feature>
<dbReference type="SUPFAM" id="SSF54862">
    <property type="entry name" value="4Fe-4S ferredoxins"/>
    <property type="match status" value="1"/>
</dbReference>
<organism evidence="12 13">
    <name type="scientific">Peptoniphilus asaccharolyticus DSM 20463</name>
    <dbReference type="NCBI Taxonomy" id="573058"/>
    <lineage>
        <taxon>Bacteria</taxon>
        <taxon>Bacillati</taxon>
        <taxon>Bacillota</taxon>
        <taxon>Tissierellia</taxon>
        <taxon>Tissierellales</taxon>
        <taxon>Peptoniphilaceae</taxon>
        <taxon>Peptoniphilus</taxon>
    </lineage>
</organism>
<evidence type="ECO:0000256" key="6">
    <source>
        <dbReference type="ARBA" id="ARBA00023002"/>
    </source>
</evidence>
<dbReference type="InterPro" id="IPR017900">
    <property type="entry name" value="4Fe4S_Fe_S_CS"/>
</dbReference>
<keyword evidence="3" id="KW-0004">4Fe-4S</keyword>
<dbReference type="Gene3D" id="3.30.70.20">
    <property type="match status" value="1"/>
</dbReference>
<dbReference type="SFLD" id="SFLDG01066">
    <property type="entry name" value="organic_radical-activating_enz"/>
    <property type="match status" value="1"/>
</dbReference>
<keyword evidence="8" id="KW-0411">Iron-sulfur</keyword>
<reference evidence="13" key="1">
    <citation type="submission" date="2017-04" db="EMBL/GenBank/DDBJ databases">
        <authorList>
            <person name="Varghese N."/>
            <person name="Submissions S."/>
        </authorList>
    </citation>
    <scope>NUCLEOTIDE SEQUENCE [LARGE SCALE GENOMIC DNA]</scope>
    <source>
        <strain evidence="13">DSM 20463</strain>
    </source>
</reference>
<dbReference type="STRING" id="573058.SAMN00017477_2226"/>
<comment type="similarity">
    <text evidence="2">Belongs to the organic radical-activating enzymes family.</text>
</comment>
<evidence type="ECO:0000313" key="13">
    <source>
        <dbReference type="Proteomes" id="UP000192368"/>
    </source>
</evidence>
<evidence type="ECO:0000256" key="3">
    <source>
        <dbReference type="ARBA" id="ARBA00022485"/>
    </source>
</evidence>
<comment type="catalytic activity">
    <reaction evidence="9">
        <text>glycyl-[protein] + reduced [flavodoxin] + S-adenosyl-L-methionine = glycin-2-yl radical-[protein] + semiquinone [flavodoxin] + 5'-deoxyadenosine + L-methionine + H(+)</text>
        <dbReference type="Rhea" id="RHEA:61976"/>
        <dbReference type="Rhea" id="RHEA-COMP:10622"/>
        <dbReference type="Rhea" id="RHEA-COMP:14480"/>
        <dbReference type="Rhea" id="RHEA-COMP:15993"/>
        <dbReference type="Rhea" id="RHEA-COMP:15994"/>
        <dbReference type="ChEBI" id="CHEBI:15378"/>
        <dbReference type="ChEBI" id="CHEBI:17319"/>
        <dbReference type="ChEBI" id="CHEBI:29947"/>
        <dbReference type="ChEBI" id="CHEBI:32722"/>
        <dbReference type="ChEBI" id="CHEBI:57618"/>
        <dbReference type="ChEBI" id="CHEBI:57844"/>
        <dbReference type="ChEBI" id="CHEBI:59789"/>
        <dbReference type="ChEBI" id="CHEBI:140311"/>
    </reaction>
</comment>
<dbReference type="CDD" id="cd01335">
    <property type="entry name" value="Radical_SAM"/>
    <property type="match status" value="1"/>
</dbReference>
<dbReference type="PROSITE" id="PS01087">
    <property type="entry name" value="RADICAL_ACTIVATING"/>
    <property type="match status" value="1"/>
</dbReference>
<dbReference type="PROSITE" id="PS00198">
    <property type="entry name" value="4FE4S_FER_1"/>
    <property type="match status" value="1"/>
</dbReference>
<dbReference type="PANTHER" id="PTHR30352">
    <property type="entry name" value="PYRUVATE FORMATE-LYASE-ACTIVATING ENZYME"/>
    <property type="match status" value="1"/>
</dbReference>
<dbReference type="InterPro" id="IPR001989">
    <property type="entry name" value="Radical_activat_CS"/>
</dbReference>
<dbReference type="PROSITE" id="PS51379">
    <property type="entry name" value="4FE4S_FER_2"/>
    <property type="match status" value="2"/>
</dbReference>
<sequence length="281" mass="31621">MLTAKVNKIIPLSMVDGPGNRCSIFFQGCNFNCKYCHNPETINMCNNCGVCVSHCEYGAIKKVDGKVIYHKELCVDCDCCIKSCPRNSSPKTVSYTVDELFNEIKKYSPFITGITTSGGECSLRYDFIAELFKRAHTLNLNCLADTNGGLDFSNPIYKDFVQNTDGFMLDVKAFANEDHLALTNSSNEFMLKNLKYLADINKLDEIRTVLLSTADNESIVRGVGEILSPYLKEKSIRYKLISYRPFGVRDEFLYLNGVSESEKNRLKAIAESYGFKDVILI</sequence>
<evidence type="ECO:0000256" key="5">
    <source>
        <dbReference type="ARBA" id="ARBA00022723"/>
    </source>
</evidence>
<keyword evidence="6" id="KW-0560">Oxidoreductase</keyword>
<evidence type="ECO:0000256" key="1">
    <source>
        <dbReference type="ARBA" id="ARBA00001966"/>
    </source>
</evidence>
<dbReference type="SUPFAM" id="SSF102114">
    <property type="entry name" value="Radical SAM enzymes"/>
    <property type="match status" value="1"/>
</dbReference>
<dbReference type="GO" id="GO:0051539">
    <property type="term" value="F:4 iron, 4 sulfur cluster binding"/>
    <property type="evidence" value="ECO:0007669"/>
    <property type="project" value="UniProtKB-KW"/>
</dbReference>
<dbReference type="GO" id="GO:0016491">
    <property type="term" value="F:oxidoreductase activity"/>
    <property type="evidence" value="ECO:0007669"/>
    <property type="project" value="UniProtKB-KW"/>
</dbReference>
<dbReference type="InterPro" id="IPR023912">
    <property type="entry name" value="YjjW_bact"/>
</dbReference>
<dbReference type="SFLD" id="SFLDF00392">
    <property type="entry name" value="YjjI_activase"/>
    <property type="match status" value="1"/>
</dbReference>